<evidence type="ECO:0000256" key="5">
    <source>
        <dbReference type="ARBA" id="ARBA00022824"/>
    </source>
</evidence>
<keyword evidence="6" id="KW-1133">Transmembrane helix</keyword>
<proteinExistence type="inferred from homology"/>
<dbReference type="RefSeq" id="WP_100369197.1">
    <property type="nucleotide sequence ID" value="NZ_PGTY01000003.1"/>
</dbReference>
<comment type="similarity">
    <text evidence="2">Belongs to the malectin family.</text>
</comment>
<evidence type="ECO:0000313" key="11">
    <source>
        <dbReference type="EMBL" id="PJI85262.1"/>
    </source>
</evidence>
<evidence type="ECO:0000256" key="3">
    <source>
        <dbReference type="ARBA" id="ARBA00022692"/>
    </source>
</evidence>
<dbReference type="InterPro" id="IPR039155">
    <property type="entry name" value="MLEC"/>
</dbReference>
<keyword evidence="9" id="KW-0119">Carbohydrate metabolism</keyword>
<evidence type="ECO:0000256" key="8">
    <source>
        <dbReference type="ARBA" id="ARBA00023180"/>
    </source>
</evidence>
<evidence type="ECO:0000256" key="6">
    <source>
        <dbReference type="ARBA" id="ARBA00022989"/>
    </source>
</evidence>
<dbReference type="InterPro" id="IPR021720">
    <property type="entry name" value="Malectin_dom"/>
</dbReference>
<dbReference type="Pfam" id="PF11721">
    <property type="entry name" value="Malectin"/>
    <property type="match status" value="2"/>
</dbReference>
<gene>
    <name evidence="11" type="ORF">BC777_3263</name>
</gene>
<keyword evidence="5" id="KW-0256">Endoplasmic reticulum</keyword>
<dbReference type="Proteomes" id="UP000228531">
    <property type="component" value="Unassembled WGS sequence"/>
</dbReference>
<dbReference type="PANTHER" id="PTHR13460:SF0">
    <property type="entry name" value="MALECTIN"/>
    <property type="match status" value="1"/>
</dbReference>
<comment type="subcellular location">
    <subcellularLocation>
        <location evidence="1">Endoplasmic reticulum membrane</location>
        <topology evidence="1">Single-pass type I membrane protein</topology>
    </subcellularLocation>
</comment>
<evidence type="ECO:0000256" key="4">
    <source>
        <dbReference type="ARBA" id="ARBA00022729"/>
    </source>
</evidence>
<organism evidence="11 12">
    <name type="scientific">Yoonia maricola</name>
    <dbReference type="NCBI Taxonomy" id="420999"/>
    <lineage>
        <taxon>Bacteria</taxon>
        <taxon>Pseudomonadati</taxon>
        <taxon>Pseudomonadota</taxon>
        <taxon>Alphaproteobacteria</taxon>
        <taxon>Rhodobacterales</taxon>
        <taxon>Paracoccaceae</taxon>
        <taxon>Yoonia</taxon>
    </lineage>
</organism>
<dbReference type="GO" id="GO:0016020">
    <property type="term" value="C:membrane"/>
    <property type="evidence" value="ECO:0007669"/>
    <property type="project" value="TreeGrafter"/>
</dbReference>
<evidence type="ECO:0000256" key="1">
    <source>
        <dbReference type="ARBA" id="ARBA00004115"/>
    </source>
</evidence>
<dbReference type="AlphaFoldDB" id="A0A2M8W2U2"/>
<accession>A0A2M8W2U2</accession>
<name>A0A2M8W2U2_9RHOB</name>
<dbReference type="EMBL" id="PGTY01000003">
    <property type="protein sequence ID" value="PJI85262.1"/>
    <property type="molecule type" value="Genomic_DNA"/>
</dbReference>
<keyword evidence="3" id="KW-0812">Transmembrane</keyword>
<dbReference type="Gene3D" id="2.60.120.430">
    <property type="entry name" value="Galactose-binding lectin"/>
    <property type="match status" value="2"/>
</dbReference>
<dbReference type="PANTHER" id="PTHR13460">
    <property type="match status" value="1"/>
</dbReference>
<sequence>MYELTVGESSPLAVATYDPTTGALYLEFDWDKLLNTDGNWGNARHIDAVTFEGNAYPIEIHADDGPRNPDGSYIYSRDTMENIFTIDIGTGHDPADGTLDFGLSDRADGSIQLYNFALEDGDSEPAEQPDGLVYALNAGGGEYTASNGVTYAADDLANIRSWTTSNAISGTEDDTLYQSERSELSGGFTYEIAVENGTYDLELNFAEIWNGAQNTGVRVMDIYVEGNLVIDDLDISDDAGYLAALDIMTEVTVSDGSLTIEADGEVQNAKLSAFSLWETEAPTDPVLVYALNAGGDEYTAENGVVYQADDLANVRSWTTSAAIAGTTDDTLYQSERSELSGDFTYDIAVANGTYDVELNFAEIWGGAIDAGVRVFDIYVEDELIFDNLDISDEAGFATAFDLVGQVEVTDGALTISTSAEVQNAKIAGFSIWEATEVTDAGFTVGSLDDLSF</sequence>
<keyword evidence="12" id="KW-1185">Reference proteome</keyword>
<reference evidence="11 12" key="1">
    <citation type="submission" date="2017-11" db="EMBL/GenBank/DDBJ databases">
        <title>Genomic Encyclopedia of Archaeal and Bacterial Type Strains, Phase II (KMG-II): From Individual Species to Whole Genera.</title>
        <authorList>
            <person name="Goeker M."/>
        </authorList>
    </citation>
    <scope>NUCLEOTIDE SEQUENCE [LARGE SCALE GENOMIC DNA]</scope>
    <source>
        <strain evidence="11 12">DSM 29128</strain>
    </source>
</reference>
<dbReference type="GO" id="GO:0030246">
    <property type="term" value="F:carbohydrate binding"/>
    <property type="evidence" value="ECO:0007669"/>
    <property type="project" value="InterPro"/>
</dbReference>
<protein>
    <submittedName>
        <fullName evidence="11">Malectin (Di-glucose binding ER protein)</fullName>
    </submittedName>
</protein>
<keyword evidence="4" id="KW-0732">Signal</keyword>
<evidence type="ECO:0000259" key="10">
    <source>
        <dbReference type="Pfam" id="PF11721"/>
    </source>
</evidence>
<dbReference type="InterPro" id="IPR008979">
    <property type="entry name" value="Galactose-bd-like_sf"/>
</dbReference>
<keyword evidence="7" id="KW-0472">Membrane</keyword>
<evidence type="ECO:0000256" key="7">
    <source>
        <dbReference type="ARBA" id="ARBA00023136"/>
    </source>
</evidence>
<evidence type="ECO:0000256" key="2">
    <source>
        <dbReference type="ARBA" id="ARBA00009141"/>
    </source>
</evidence>
<keyword evidence="8" id="KW-0325">Glycoprotein</keyword>
<evidence type="ECO:0000313" key="12">
    <source>
        <dbReference type="Proteomes" id="UP000228531"/>
    </source>
</evidence>
<dbReference type="OrthoDB" id="9773411at2"/>
<dbReference type="SUPFAM" id="SSF49785">
    <property type="entry name" value="Galactose-binding domain-like"/>
    <property type="match status" value="2"/>
</dbReference>
<comment type="caution">
    <text evidence="11">The sequence shown here is derived from an EMBL/GenBank/DDBJ whole genome shotgun (WGS) entry which is preliminary data.</text>
</comment>
<evidence type="ECO:0000256" key="9">
    <source>
        <dbReference type="ARBA" id="ARBA00023277"/>
    </source>
</evidence>
<feature type="domain" description="Malectin" evidence="10">
    <location>
        <begin position="133"/>
        <end position="265"/>
    </location>
</feature>
<feature type="domain" description="Malectin" evidence="10">
    <location>
        <begin position="288"/>
        <end position="424"/>
    </location>
</feature>